<dbReference type="Proteomes" id="UP001620626">
    <property type="component" value="Unassembled WGS sequence"/>
</dbReference>
<accession>A0ABD2LAT6</accession>
<evidence type="ECO:0000256" key="1">
    <source>
        <dbReference type="SAM" id="MobiDB-lite"/>
    </source>
</evidence>
<dbReference type="AlphaFoldDB" id="A0ABD2LAT6"/>
<keyword evidence="3" id="KW-1185">Reference proteome</keyword>
<dbReference type="EMBL" id="JBICBT010000477">
    <property type="protein sequence ID" value="KAL3112304.1"/>
    <property type="molecule type" value="Genomic_DNA"/>
</dbReference>
<reference evidence="2 3" key="1">
    <citation type="submission" date="2024-10" db="EMBL/GenBank/DDBJ databases">
        <authorList>
            <person name="Kim D."/>
        </authorList>
    </citation>
    <scope>NUCLEOTIDE SEQUENCE [LARGE SCALE GENOMIC DNA]</scope>
    <source>
        <strain evidence="2">BH-2024</strain>
    </source>
</reference>
<comment type="caution">
    <text evidence="2">The sequence shown here is derived from an EMBL/GenBank/DDBJ whole genome shotgun (WGS) entry which is preliminary data.</text>
</comment>
<name>A0ABD2LAT6_9BILA</name>
<organism evidence="2 3">
    <name type="scientific">Heterodera trifolii</name>
    <dbReference type="NCBI Taxonomy" id="157864"/>
    <lineage>
        <taxon>Eukaryota</taxon>
        <taxon>Metazoa</taxon>
        <taxon>Ecdysozoa</taxon>
        <taxon>Nematoda</taxon>
        <taxon>Chromadorea</taxon>
        <taxon>Rhabditida</taxon>
        <taxon>Tylenchina</taxon>
        <taxon>Tylenchomorpha</taxon>
        <taxon>Tylenchoidea</taxon>
        <taxon>Heteroderidae</taxon>
        <taxon>Heteroderinae</taxon>
        <taxon>Heterodera</taxon>
    </lineage>
</organism>
<feature type="region of interest" description="Disordered" evidence="1">
    <location>
        <begin position="1"/>
        <end position="28"/>
    </location>
</feature>
<evidence type="ECO:0000313" key="2">
    <source>
        <dbReference type="EMBL" id="KAL3112304.1"/>
    </source>
</evidence>
<gene>
    <name evidence="2" type="ORF">niasHT_016068</name>
</gene>
<feature type="compositionally biased region" description="Basic and acidic residues" evidence="1">
    <location>
        <begin position="1"/>
        <end position="16"/>
    </location>
</feature>
<evidence type="ECO:0000313" key="3">
    <source>
        <dbReference type="Proteomes" id="UP001620626"/>
    </source>
</evidence>
<protein>
    <submittedName>
        <fullName evidence="2">Uncharacterized protein</fullName>
    </submittedName>
</protein>
<proteinExistence type="predicted"/>
<sequence length="183" mass="20544">MSQYKRAEFPAADRPKGFSQYSSQPIEKDSFDECDDSAFAGIDQKGQDEVQFQYECKSWSKRARGQRDSYDDGDDSAFFGPSTIEITPKKLVICGHKLSPLCAEEYDLEVLSKPIEGRDNETDMLHINCVIAEILDAGGAGVLWGGHVIGCLRRRLLDRWECIENAMIAQNHDGPRSVKSLYT</sequence>